<dbReference type="HOGENOM" id="CLU_3088712_0_0_1"/>
<proteinExistence type="predicted"/>
<reference evidence="1" key="1">
    <citation type="submission" date="2011-04" db="EMBL/GenBank/DDBJ databases">
        <title>Evolution of plant cell wall degrading machinery underlies the functional diversity of forest fungi.</title>
        <authorList>
            <consortium name="US DOE Joint Genome Institute (JGI-PGF)"/>
            <person name="Eastwood D.C."/>
            <person name="Floudas D."/>
            <person name="Binder M."/>
            <person name="Majcherczyk A."/>
            <person name="Schneider P."/>
            <person name="Aerts A."/>
            <person name="Asiegbu F.O."/>
            <person name="Baker S.E."/>
            <person name="Barry K."/>
            <person name="Bendiksby M."/>
            <person name="Blumentritt M."/>
            <person name="Coutinho P.M."/>
            <person name="Cullen D."/>
            <person name="Cullen D."/>
            <person name="Gathman A."/>
            <person name="Goodell B."/>
            <person name="Henrissat B."/>
            <person name="Ihrmark K."/>
            <person name="Kauserud H."/>
            <person name="Kohler A."/>
            <person name="LaButti K."/>
            <person name="Lapidus A."/>
            <person name="Lavin J.L."/>
            <person name="Lee Y.-H."/>
            <person name="Lindquist E."/>
            <person name="Lilly W."/>
            <person name="Lucas S."/>
            <person name="Morin E."/>
            <person name="Murat C."/>
            <person name="Oguiza J.A."/>
            <person name="Park J."/>
            <person name="Pisabarro A.G."/>
            <person name="Riley R."/>
            <person name="Rosling A."/>
            <person name="Salamov A."/>
            <person name="Schmidt O."/>
            <person name="Schmutz J."/>
            <person name="Skrede I."/>
            <person name="Stenlid J."/>
            <person name="Wiebenga A."/>
            <person name="Xie X."/>
            <person name="Kues U."/>
            <person name="Hibbett D.S."/>
            <person name="Hoffmeister D."/>
            <person name="Hogberg N."/>
            <person name="Martin F."/>
            <person name="Grigoriev I.V."/>
            <person name="Watkinson S.C."/>
        </authorList>
    </citation>
    <scope>NUCLEOTIDE SEQUENCE</scope>
    <source>
        <strain evidence="1">S7.9</strain>
    </source>
</reference>
<dbReference type="EMBL" id="GL945441">
    <property type="protein sequence ID" value="EGO20135.1"/>
    <property type="molecule type" value="Genomic_DNA"/>
</dbReference>
<dbReference type="GeneID" id="18820994"/>
<dbReference type="RefSeq" id="XP_007322880.1">
    <property type="nucleotide sequence ID" value="XM_007322818.1"/>
</dbReference>
<name>F8P906_SERL9</name>
<organism>
    <name type="scientific">Serpula lacrymans var. lacrymans (strain S7.9)</name>
    <name type="common">Dry rot fungus</name>
    <dbReference type="NCBI Taxonomy" id="578457"/>
    <lineage>
        <taxon>Eukaryota</taxon>
        <taxon>Fungi</taxon>
        <taxon>Dikarya</taxon>
        <taxon>Basidiomycota</taxon>
        <taxon>Agaricomycotina</taxon>
        <taxon>Agaricomycetes</taxon>
        <taxon>Agaricomycetidae</taxon>
        <taxon>Boletales</taxon>
        <taxon>Coniophorineae</taxon>
        <taxon>Serpulaceae</taxon>
        <taxon>Serpula</taxon>
    </lineage>
</organism>
<protein>
    <submittedName>
        <fullName evidence="1">Uncharacterized protein</fullName>
    </submittedName>
</protein>
<dbReference type="Proteomes" id="UP000008064">
    <property type="component" value="Unassembled WGS sequence"/>
</dbReference>
<dbReference type="AlphaFoldDB" id="F8P906"/>
<accession>F8P906</accession>
<gene>
    <name evidence="1" type="ORF">SERLADRAFT_477453</name>
</gene>
<sequence>MGNKEGSKDISEGNRDGRMSAVGLDRWEGCYGSAIAGRGMVEGRLRVEWECE</sequence>
<dbReference type="KEGG" id="sla:SERLADRAFT_477453"/>
<evidence type="ECO:0000313" key="1">
    <source>
        <dbReference type="EMBL" id="EGO20135.1"/>
    </source>
</evidence>